<accession>A0A974GVJ8</accession>
<dbReference type="InterPro" id="IPR009057">
    <property type="entry name" value="Homeodomain-like_sf"/>
</dbReference>
<evidence type="ECO:0000256" key="1">
    <source>
        <dbReference type="ARBA" id="ARBA00023015"/>
    </source>
</evidence>
<evidence type="ECO:0000259" key="4">
    <source>
        <dbReference type="PROSITE" id="PS01124"/>
    </source>
</evidence>
<feature type="domain" description="HTH araC/xylS-type" evidence="4">
    <location>
        <begin position="157"/>
        <end position="255"/>
    </location>
</feature>
<comment type="caution">
    <text evidence="5">The sequence shown here is derived from an EMBL/GenBank/DDBJ whole genome shotgun (WGS) entry which is preliminary data.</text>
</comment>
<keyword evidence="6" id="KW-1185">Reference proteome</keyword>
<dbReference type="InterPro" id="IPR035965">
    <property type="entry name" value="PAS-like_dom_sf"/>
</dbReference>
<evidence type="ECO:0000313" key="6">
    <source>
        <dbReference type="Proteomes" id="UP000611629"/>
    </source>
</evidence>
<dbReference type="Proteomes" id="UP000611629">
    <property type="component" value="Unassembled WGS sequence"/>
</dbReference>
<dbReference type="SMART" id="SM00342">
    <property type="entry name" value="HTH_ARAC"/>
    <property type="match status" value="1"/>
</dbReference>
<dbReference type="PANTHER" id="PTHR43280">
    <property type="entry name" value="ARAC-FAMILY TRANSCRIPTIONAL REGULATOR"/>
    <property type="match status" value="1"/>
</dbReference>
<proteinExistence type="predicted"/>
<protein>
    <submittedName>
        <fullName evidence="5">Helix-turn-helix domain-containing protein</fullName>
    </submittedName>
</protein>
<sequence length="257" mass="29535">MIDDLKDQQPGIAESFQAAFQNEELLEQIIELCPFQIEVFSPDGISVLVNQAALKEFNIPSADMVIGKYNLLKDPSIQAMGYMNEVKKAFQGETVFFSDIRAPLDDVFERYGINDCDLETIYHDITLFPIKDSHDKLSFVVAVLYPRRVYRKLNEIIQAKEYIESHWQETFDVNKTAKAVGLSRTHFSRLFKKHTGMTPHDYYISLKINKLKEKLLDSNLSVSQTFSACGLDYNGYFAKVFKERTGLSPSQYRKSAR</sequence>
<dbReference type="RefSeq" id="WP_179237110.1">
    <property type="nucleotide sequence ID" value="NZ_JACBNQ010000002.1"/>
</dbReference>
<dbReference type="Gene3D" id="1.10.10.60">
    <property type="entry name" value="Homeodomain-like"/>
    <property type="match status" value="2"/>
</dbReference>
<name>A0A974GVJ8_SEDHY</name>
<dbReference type="AlphaFoldDB" id="A0A974GVJ8"/>
<dbReference type="InterPro" id="IPR018060">
    <property type="entry name" value="HTH_AraC"/>
</dbReference>
<dbReference type="GO" id="GO:0003700">
    <property type="term" value="F:DNA-binding transcription factor activity"/>
    <property type="evidence" value="ECO:0007669"/>
    <property type="project" value="InterPro"/>
</dbReference>
<dbReference type="SUPFAM" id="SSF55785">
    <property type="entry name" value="PYP-like sensor domain (PAS domain)"/>
    <property type="match status" value="1"/>
</dbReference>
<dbReference type="EMBL" id="JACBNQ010000002">
    <property type="protein sequence ID" value="NYB73434.1"/>
    <property type="molecule type" value="Genomic_DNA"/>
</dbReference>
<keyword evidence="3" id="KW-0804">Transcription</keyword>
<dbReference type="Gene3D" id="3.30.450.20">
    <property type="entry name" value="PAS domain"/>
    <property type="match status" value="1"/>
</dbReference>
<gene>
    <name evidence="5" type="ORF">HZF24_04705</name>
</gene>
<dbReference type="Pfam" id="PF12833">
    <property type="entry name" value="HTH_18"/>
    <property type="match status" value="1"/>
</dbReference>
<dbReference type="PROSITE" id="PS01124">
    <property type="entry name" value="HTH_ARAC_FAMILY_2"/>
    <property type="match status" value="1"/>
</dbReference>
<dbReference type="PANTHER" id="PTHR43280:SF2">
    <property type="entry name" value="HTH-TYPE TRANSCRIPTIONAL REGULATOR EXSA"/>
    <property type="match status" value="1"/>
</dbReference>
<evidence type="ECO:0000313" key="5">
    <source>
        <dbReference type="EMBL" id="NYB73434.1"/>
    </source>
</evidence>
<keyword evidence="2" id="KW-0238">DNA-binding</keyword>
<keyword evidence="1" id="KW-0805">Transcription regulation</keyword>
<evidence type="ECO:0000256" key="3">
    <source>
        <dbReference type="ARBA" id="ARBA00023163"/>
    </source>
</evidence>
<dbReference type="GO" id="GO:0043565">
    <property type="term" value="F:sequence-specific DNA binding"/>
    <property type="evidence" value="ECO:0007669"/>
    <property type="project" value="InterPro"/>
</dbReference>
<dbReference type="SUPFAM" id="SSF46689">
    <property type="entry name" value="Homeodomain-like"/>
    <property type="match status" value="2"/>
</dbReference>
<organism evidence="5 6">
    <name type="scientific">Sedimentibacter hydroxybenzoicus DSM 7310</name>
    <dbReference type="NCBI Taxonomy" id="1123245"/>
    <lineage>
        <taxon>Bacteria</taxon>
        <taxon>Bacillati</taxon>
        <taxon>Bacillota</taxon>
        <taxon>Tissierellia</taxon>
        <taxon>Sedimentibacter</taxon>
    </lineage>
</organism>
<evidence type="ECO:0000256" key="2">
    <source>
        <dbReference type="ARBA" id="ARBA00023125"/>
    </source>
</evidence>
<reference evidence="5" key="1">
    <citation type="submission" date="2020-07" db="EMBL/GenBank/DDBJ databases">
        <title>Genomic analysis of a strain of Sedimentibacter Hydroxybenzoicus DSM7310.</title>
        <authorList>
            <person name="Ma S."/>
        </authorList>
    </citation>
    <scope>NUCLEOTIDE SEQUENCE</scope>
    <source>
        <strain evidence="5">DSM 7310</strain>
    </source>
</reference>